<dbReference type="Proteomes" id="UP000193228">
    <property type="component" value="Unassembled WGS sequence"/>
</dbReference>
<dbReference type="SUPFAM" id="SSF55136">
    <property type="entry name" value="Probable bacterial effector-binding domain"/>
    <property type="match status" value="1"/>
</dbReference>
<dbReference type="InterPro" id="IPR011256">
    <property type="entry name" value="Reg_factor_effector_dom_sf"/>
</dbReference>
<dbReference type="InterPro" id="IPR018062">
    <property type="entry name" value="HTH_AraC-typ_CS"/>
</dbReference>
<dbReference type="AlphaFoldDB" id="A0A1X7LPJ9"/>
<dbReference type="SMART" id="SM00871">
    <property type="entry name" value="AraC_E_bind"/>
    <property type="match status" value="1"/>
</dbReference>
<dbReference type="InterPro" id="IPR018060">
    <property type="entry name" value="HTH_AraC"/>
</dbReference>
<dbReference type="InterPro" id="IPR009057">
    <property type="entry name" value="Homeodomain-like_sf"/>
</dbReference>
<dbReference type="Pfam" id="PF12833">
    <property type="entry name" value="HTH_18"/>
    <property type="match status" value="1"/>
</dbReference>
<dbReference type="PROSITE" id="PS00041">
    <property type="entry name" value="HTH_ARAC_FAMILY_1"/>
    <property type="match status" value="1"/>
</dbReference>
<dbReference type="PROSITE" id="PS01124">
    <property type="entry name" value="HTH_ARAC_FAMILY_2"/>
    <property type="match status" value="1"/>
</dbReference>
<gene>
    <name evidence="5" type="ORF">SAMN06265784_107100</name>
</gene>
<feature type="domain" description="HTH araC/xylS-type" evidence="4">
    <location>
        <begin position="9"/>
        <end position="107"/>
    </location>
</feature>
<dbReference type="GO" id="GO:0003700">
    <property type="term" value="F:DNA-binding transcription factor activity"/>
    <property type="evidence" value="ECO:0007669"/>
    <property type="project" value="InterPro"/>
</dbReference>
<dbReference type="InterPro" id="IPR010499">
    <property type="entry name" value="AraC_E-bd"/>
</dbReference>
<evidence type="ECO:0000259" key="4">
    <source>
        <dbReference type="PROSITE" id="PS01124"/>
    </source>
</evidence>
<keyword evidence="2" id="KW-0238">DNA-binding</keyword>
<sequence length="281" mass="30984">MKADMNPVGKALWFIESHFGGTLTLDDIARCACVSRFHLARAFEAATGLSVMRYVRARRLSEAARRLAGGAPDILALAIDTGYGSHEAFTRAFREQFGLTPEALRARGHLDNLAIVEPIKMDETLLPHLESPRFEDGKPFLVAGLSERYTCETSKAIPSQWQRFGALIGKVPGQVGNVAYGVCYNADDAGNFDYLCGVEVSDFSALPVELSRVRIAAQRYAVFSHREHISAIRRTLNTIWNQWLPASGHVPADAPNFERYGEQFDAVTGMGGVEIWLPLRG</sequence>
<dbReference type="PANTHER" id="PTHR47504:SF5">
    <property type="entry name" value="RIGHT ORIGIN-BINDING PROTEIN"/>
    <property type="match status" value="1"/>
</dbReference>
<name>A0A1X7LPJ9_9BURK</name>
<evidence type="ECO:0000256" key="2">
    <source>
        <dbReference type="ARBA" id="ARBA00023125"/>
    </source>
</evidence>
<proteinExistence type="predicted"/>
<reference evidence="6" key="1">
    <citation type="submission" date="2017-04" db="EMBL/GenBank/DDBJ databases">
        <authorList>
            <person name="Varghese N."/>
            <person name="Submissions S."/>
        </authorList>
    </citation>
    <scope>NUCLEOTIDE SEQUENCE [LARGE SCALE GENOMIC DNA]</scope>
    <source>
        <strain evidence="6">LMG 29540</strain>
    </source>
</reference>
<dbReference type="SMART" id="SM00342">
    <property type="entry name" value="HTH_ARAC"/>
    <property type="match status" value="1"/>
</dbReference>
<keyword evidence="3" id="KW-0804">Transcription</keyword>
<dbReference type="EMBL" id="FXAT01000007">
    <property type="protein sequence ID" value="SMG55039.1"/>
    <property type="molecule type" value="Genomic_DNA"/>
</dbReference>
<dbReference type="GO" id="GO:0043565">
    <property type="term" value="F:sequence-specific DNA binding"/>
    <property type="evidence" value="ECO:0007669"/>
    <property type="project" value="InterPro"/>
</dbReference>
<accession>A0A1X7LPJ9</accession>
<organism evidence="5 6">
    <name type="scientific">Paraburkholderia susongensis</name>
    <dbReference type="NCBI Taxonomy" id="1515439"/>
    <lineage>
        <taxon>Bacteria</taxon>
        <taxon>Pseudomonadati</taxon>
        <taxon>Pseudomonadota</taxon>
        <taxon>Betaproteobacteria</taxon>
        <taxon>Burkholderiales</taxon>
        <taxon>Burkholderiaceae</taxon>
        <taxon>Paraburkholderia</taxon>
    </lineage>
</organism>
<evidence type="ECO:0000256" key="1">
    <source>
        <dbReference type="ARBA" id="ARBA00023015"/>
    </source>
</evidence>
<evidence type="ECO:0000256" key="3">
    <source>
        <dbReference type="ARBA" id="ARBA00023163"/>
    </source>
</evidence>
<dbReference type="PANTHER" id="PTHR47504">
    <property type="entry name" value="RIGHT ORIGIN-BINDING PROTEIN"/>
    <property type="match status" value="1"/>
</dbReference>
<dbReference type="InterPro" id="IPR050959">
    <property type="entry name" value="MarA-like"/>
</dbReference>
<dbReference type="Gene3D" id="3.20.80.10">
    <property type="entry name" value="Regulatory factor, effector binding domain"/>
    <property type="match status" value="1"/>
</dbReference>
<protein>
    <submittedName>
        <fullName evidence="5">Transcriptional regulator, AraC family</fullName>
    </submittedName>
</protein>
<keyword evidence="1" id="KW-0805">Transcription regulation</keyword>
<dbReference type="Gene3D" id="1.10.10.60">
    <property type="entry name" value="Homeodomain-like"/>
    <property type="match status" value="2"/>
</dbReference>
<dbReference type="Pfam" id="PF06445">
    <property type="entry name" value="GyrI-like"/>
    <property type="match status" value="1"/>
</dbReference>
<evidence type="ECO:0000313" key="5">
    <source>
        <dbReference type="EMBL" id="SMG55039.1"/>
    </source>
</evidence>
<keyword evidence="6" id="KW-1185">Reference proteome</keyword>
<dbReference type="SUPFAM" id="SSF46689">
    <property type="entry name" value="Homeodomain-like"/>
    <property type="match status" value="2"/>
</dbReference>
<dbReference type="STRING" id="1515439.SAMN06265784_107100"/>
<dbReference type="InterPro" id="IPR029442">
    <property type="entry name" value="GyrI-like"/>
</dbReference>
<evidence type="ECO:0000313" key="6">
    <source>
        <dbReference type="Proteomes" id="UP000193228"/>
    </source>
</evidence>